<evidence type="ECO:0000256" key="9">
    <source>
        <dbReference type="ARBA" id="ARBA00022801"/>
    </source>
</evidence>
<keyword evidence="11 17" id="KW-0442">Lipid degradation</keyword>
<dbReference type="InterPro" id="IPR036541">
    <property type="entry name" value="PLipase_A1_sf"/>
</dbReference>
<keyword evidence="6" id="KW-0812">Transmembrane</keyword>
<evidence type="ECO:0000256" key="13">
    <source>
        <dbReference type="ARBA" id="ARBA00023136"/>
    </source>
</evidence>
<keyword evidence="13" id="KW-0472">Membrane</keyword>
<sequence length="370" mass="41022">MGSTNNKPNYKKLIFSIALAGTTGLAIAETPADALARCARLPKADARLGCFDAAAKAAAEAIPAPKAEEHPEVIVPTRVVALAPLGAPPPAPDKPLPVKEESPLAKAWDLDREDALGTFVLRGYRPTYFLPVWIQRRPNTQPGTPTQDAIEVFGQSLQNTEAKMQISFKTKLFNDVLDSPVDLWFGYTQQSHWQLYNRDQSAPFRETNYEPELMATLPVHAKVLGMDVRLLGGGIVHQSNGQSDPLSRSWNRVYGMVGAERGNLTLTGRLWAKLPERRDSSDNPDIMDYMGYGDLLVDYKLDKNNTVGSLLRYNPSTGKGAVRLDWTFPVAGRLRGYMQYFYGYGESLIDYNYKNHGIGIGLMLNDWMSP</sequence>
<evidence type="ECO:0000256" key="3">
    <source>
        <dbReference type="ARBA" id="ARBA00010525"/>
    </source>
</evidence>
<evidence type="ECO:0000256" key="12">
    <source>
        <dbReference type="ARBA" id="ARBA00023098"/>
    </source>
</evidence>
<feature type="binding site" description="in dimeric form" evidence="16">
    <location>
        <position position="201"/>
    </location>
    <ligand>
        <name>Ca(2+)</name>
        <dbReference type="ChEBI" id="CHEBI:29108"/>
        <label>1</label>
    </ligand>
</feature>
<keyword evidence="10 16" id="KW-0106">Calcium</keyword>
<reference evidence="19" key="1">
    <citation type="submission" date="2015-08" db="EMBL/GenBank/DDBJ databases">
        <authorList>
            <person name="Varghese N."/>
        </authorList>
    </citation>
    <scope>NUCLEOTIDE SEQUENCE [LARGE SCALE GENOMIC DNA]</scope>
    <source>
        <strain evidence="19">DSM 17901</strain>
    </source>
</reference>
<evidence type="ECO:0000256" key="16">
    <source>
        <dbReference type="PIRSR" id="PIRSR603187-2"/>
    </source>
</evidence>
<evidence type="ECO:0000256" key="15">
    <source>
        <dbReference type="PIRSR" id="PIRSR603187-1"/>
    </source>
</evidence>
<evidence type="ECO:0000256" key="11">
    <source>
        <dbReference type="ARBA" id="ARBA00022963"/>
    </source>
</evidence>
<comment type="subunit">
    <text evidence="4 17">Homodimer; dimerization is reversible, and the dimeric form is the active one.</text>
</comment>
<accession>A0A0K6GSP0</accession>
<evidence type="ECO:0000256" key="7">
    <source>
        <dbReference type="ARBA" id="ARBA00022723"/>
    </source>
</evidence>
<evidence type="ECO:0000256" key="10">
    <source>
        <dbReference type="ARBA" id="ARBA00022837"/>
    </source>
</evidence>
<dbReference type="OrthoDB" id="188433at2"/>
<keyword evidence="19" id="KW-1185">Reference proteome</keyword>
<keyword evidence="9 17" id="KW-0378">Hydrolase</keyword>
<dbReference type="EC" id="3.1.1.32" evidence="17"/>
<dbReference type="GO" id="GO:0008970">
    <property type="term" value="F:phospholipase A1 activity"/>
    <property type="evidence" value="ECO:0007669"/>
    <property type="project" value="UniProtKB-EC"/>
</dbReference>
<feature type="active site" description="Nucleophile" evidence="15">
    <location>
        <position position="239"/>
    </location>
</feature>
<keyword evidence="7 16" id="KW-0479">Metal-binding</keyword>
<proteinExistence type="inferred from homology"/>
<dbReference type="GO" id="GO:0009279">
    <property type="term" value="C:cell outer membrane"/>
    <property type="evidence" value="ECO:0007669"/>
    <property type="project" value="UniProtKB-SubCell"/>
</dbReference>
<evidence type="ECO:0000313" key="18">
    <source>
        <dbReference type="EMBL" id="CUA81627.1"/>
    </source>
</evidence>
<name>A0A0K6GSP0_9NEIS</name>
<feature type="signal peptide" evidence="17">
    <location>
        <begin position="1"/>
        <end position="28"/>
    </location>
</feature>
<keyword evidence="14 17" id="KW-0998">Cell outer membrane</keyword>
<evidence type="ECO:0000256" key="5">
    <source>
        <dbReference type="ARBA" id="ARBA00022452"/>
    </source>
</evidence>
<evidence type="ECO:0000256" key="4">
    <source>
        <dbReference type="ARBA" id="ARBA00011702"/>
    </source>
</evidence>
<comment type="catalytic activity">
    <reaction evidence="2 17">
        <text>a 1,2-diacyl-sn-glycero-3-phosphocholine + H2O = a 1-acyl-sn-glycero-3-phosphocholine + a fatty acid + H(+)</text>
        <dbReference type="Rhea" id="RHEA:15801"/>
        <dbReference type="ChEBI" id="CHEBI:15377"/>
        <dbReference type="ChEBI" id="CHEBI:15378"/>
        <dbReference type="ChEBI" id="CHEBI:28868"/>
        <dbReference type="ChEBI" id="CHEBI:57643"/>
        <dbReference type="ChEBI" id="CHEBI:58168"/>
        <dbReference type="EC" id="3.1.1.4"/>
    </reaction>
</comment>
<comment type="function">
    <text evidence="17">Hydrolysis of phosphatidylcholine with phospholipase A2 (EC 3.1.1.4) and phospholipase A1 (EC 3.1.1.32) activities.</text>
</comment>
<evidence type="ECO:0000256" key="1">
    <source>
        <dbReference type="ARBA" id="ARBA00000111"/>
    </source>
</evidence>
<dbReference type="GO" id="GO:0016042">
    <property type="term" value="P:lipid catabolic process"/>
    <property type="evidence" value="ECO:0007669"/>
    <property type="project" value="UniProtKB-KW"/>
</dbReference>
<dbReference type="PRINTS" id="PR01486">
    <property type="entry name" value="PHPHLIPASEA1"/>
</dbReference>
<evidence type="ECO:0000313" key="19">
    <source>
        <dbReference type="Proteomes" id="UP000243535"/>
    </source>
</evidence>
<protein>
    <recommendedName>
        <fullName evidence="17">Phospholipase A1</fullName>
        <ecNumber evidence="17">3.1.1.32</ecNumber>
        <ecNumber evidence="17">3.1.1.4</ecNumber>
    </recommendedName>
    <alternativeName>
        <fullName evidence="17">Phosphatidylcholine 1-acylhydrolase</fullName>
    </alternativeName>
</protein>
<feature type="chain" id="PRO_5019612608" description="Phospholipase A1" evidence="17">
    <location>
        <begin position="29"/>
        <end position="370"/>
    </location>
</feature>
<evidence type="ECO:0000256" key="17">
    <source>
        <dbReference type="RuleBase" id="RU366027"/>
    </source>
</evidence>
<keyword evidence="8 17" id="KW-0732">Signal</keyword>
<comment type="cofactor">
    <cofactor evidence="17">
        <name>Ca(2+)</name>
        <dbReference type="ChEBI" id="CHEBI:29108"/>
    </cofactor>
    <text evidence="17">Binds 1 Ca(2+) ion per monomer. In the dimeric form the Ca(2+) is bound by different amino acids with binding of each Ca(2+) shared with ligands coming from each monomer. The Ca(2+) ion may have a role in catalysis.</text>
</comment>
<keyword evidence="12 17" id="KW-0443">Lipid metabolism</keyword>
<organism evidence="18 19">
    <name type="scientific">Gulbenkiania indica</name>
    <dbReference type="NCBI Taxonomy" id="375574"/>
    <lineage>
        <taxon>Bacteria</taxon>
        <taxon>Pseudomonadati</taxon>
        <taxon>Pseudomonadota</taxon>
        <taxon>Betaproteobacteria</taxon>
        <taxon>Neisseriales</taxon>
        <taxon>Chromobacteriaceae</taxon>
        <taxon>Gulbenkiania</taxon>
    </lineage>
</organism>
<dbReference type="EC" id="3.1.1.4" evidence="17"/>
<evidence type="ECO:0000256" key="2">
    <source>
        <dbReference type="ARBA" id="ARBA00001604"/>
    </source>
</evidence>
<evidence type="ECO:0000256" key="6">
    <source>
        <dbReference type="ARBA" id="ARBA00022692"/>
    </source>
</evidence>
<dbReference type="Pfam" id="PF02253">
    <property type="entry name" value="PLA1"/>
    <property type="match status" value="1"/>
</dbReference>
<dbReference type="RefSeq" id="WP_082446356.1">
    <property type="nucleotide sequence ID" value="NZ_CYHA01000001.1"/>
</dbReference>
<dbReference type="PANTHER" id="PTHR40457:SF1">
    <property type="entry name" value="PHOSPHOLIPASE A1"/>
    <property type="match status" value="1"/>
</dbReference>
<dbReference type="GO" id="GO:0004623">
    <property type="term" value="F:phospholipase A2 activity"/>
    <property type="evidence" value="ECO:0007669"/>
    <property type="project" value="UniProtKB-EC"/>
</dbReference>
<dbReference type="STRING" id="375574.GCA_001418035_00268"/>
<evidence type="ECO:0000256" key="14">
    <source>
        <dbReference type="ARBA" id="ARBA00023237"/>
    </source>
</evidence>
<gene>
    <name evidence="18" type="ORF">Ga0061063_0469</name>
</gene>
<keyword evidence="5" id="KW-1134">Transmembrane beta strand</keyword>
<feature type="active site" description="Proton acceptor" evidence="15">
    <location>
        <position position="237"/>
    </location>
</feature>
<dbReference type="EMBL" id="CYHA01000001">
    <property type="protein sequence ID" value="CUA81627.1"/>
    <property type="molecule type" value="Genomic_DNA"/>
</dbReference>
<dbReference type="Gene3D" id="2.40.230.10">
    <property type="entry name" value="Phospholipase A1"/>
    <property type="match status" value="1"/>
</dbReference>
<comment type="catalytic activity">
    <reaction evidence="1 17">
        <text>a 1,2-diacyl-sn-glycero-3-phosphocholine + H2O = a 2-acyl-sn-glycero-3-phosphocholine + a fatty acid + H(+)</text>
        <dbReference type="Rhea" id="RHEA:18689"/>
        <dbReference type="ChEBI" id="CHEBI:15377"/>
        <dbReference type="ChEBI" id="CHEBI:15378"/>
        <dbReference type="ChEBI" id="CHEBI:28868"/>
        <dbReference type="ChEBI" id="CHEBI:57643"/>
        <dbReference type="ChEBI" id="CHEBI:57875"/>
        <dbReference type="EC" id="3.1.1.32"/>
    </reaction>
</comment>
<dbReference type="AlphaFoldDB" id="A0A0K6GSP0"/>
<feature type="binding site" description="in dimeric form" evidence="16">
    <location>
        <position position="247"/>
    </location>
    <ligand>
        <name>Ca(2+)</name>
        <dbReference type="ChEBI" id="CHEBI:29108"/>
        <label>1</label>
    </ligand>
</feature>
<evidence type="ECO:0000256" key="8">
    <source>
        <dbReference type="ARBA" id="ARBA00022729"/>
    </source>
</evidence>
<dbReference type="PANTHER" id="PTHR40457">
    <property type="entry name" value="PHOSPHOLIPASE A1"/>
    <property type="match status" value="1"/>
</dbReference>
<comment type="subcellular location">
    <subcellularLocation>
        <location evidence="17">Cell outer membrane</location>
        <topology evidence="17">Multi-pass membrane protein</topology>
    </subcellularLocation>
    <text evidence="17">One of the very few enzymes located there.</text>
</comment>
<dbReference type="CDD" id="cd00541">
    <property type="entry name" value="OMPLA"/>
    <property type="match status" value="1"/>
</dbReference>
<dbReference type="Proteomes" id="UP000243535">
    <property type="component" value="Unassembled WGS sequence"/>
</dbReference>
<dbReference type="InterPro" id="IPR003187">
    <property type="entry name" value="PLipase_A1"/>
</dbReference>
<dbReference type="GO" id="GO:0046872">
    <property type="term" value="F:metal ion binding"/>
    <property type="evidence" value="ECO:0007669"/>
    <property type="project" value="UniProtKB-KW"/>
</dbReference>
<dbReference type="SUPFAM" id="SSF56931">
    <property type="entry name" value="Outer membrane phospholipase A (OMPLA)"/>
    <property type="match status" value="1"/>
</dbReference>
<comment type="similarity">
    <text evidence="3 17">Belongs to the phospholipase A1 family.</text>
</comment>
<feature type="binding site" description="in dimeric form" evidence="16">
    <location>
        <position position="282"/>
    </location>
    <ligand>
        <name>Ca(2+)</name>
        <dbReference type="ChEBI" id="CHEBI:29108"/>
        <label>1</label>
    </ligand>
</feature>